<keyword evidence="13" id="KW-1185">Reference proteome</keyword>
<comment type="PTM">
    <text evidence="6">Carbamylation allows a single lysine to coordinate two nickel ions.</text>
</comment>
<dbReference type="HAMAP" id="MF_01953">
    <property type="entry name" value="Urease_alpha"/>
    <property type="match status" value="1"/>
</dbReference>
<dbReference type="InterPro" id="IPR017951">
    <property type="entry name" value="Urease_asu_c"/>
</dbReference>
<name>A0A2T7PPG9_POMCA</name>
<dbReference type="GO" id="GO:0043419">
    <property type="term" value="P:urea catabolic process"/>
    <property type="evidence" value="ECO:0007669"/>
    <property type="project" value="UniProtKB-UniPathway"/>
</dbReference>
<reference evidence="12 13" key="1">
    <citation type="submission" date="2018-04" db="EMBL/GenBank/DDBJ databases">
        <title>The genome of golden apple snail Pomacea canaliculata provides insight into stress tolerance and invasive adaptation.</title>
        <authorList>
            <person name="Liu C."/>
            <person name="Liu B."/>
            <person name="Ren Y."/>
            <person name="Zhang Y."/>
            <person name="Wang H."/>
            <person name="Li S."/>
            <person name="Jiang F."/>
            <person name="Yin L."/>
            <person name="Zhang G."/>
            <person name="Qian W."/>
            <person name="Fan W."/>
        </authorList>
    </citation>
    <scope>NUCLEOTIDE SEQUENCE [LARGE SCALE GENOMIC DNA]</scope>
    <source>
        <strain evidence="12">SZHN2017</strain>
        <tissue evidence="12">Muscle</tissue>
    </source>
</reference>
<evidence type="ECO:0000259" key="11">
    <source>
        <dbReference type="PROSITE" id="PS51368"/>
    </source>
</evidence>
<dbReference type="Proteomes" id="UP000245119">
    <property type="component" value="Linkage Group LG2"/>
</dbReference>
<feature type="transmembrane region" description="Helical" evidence="10">
    <location>
        <begin position="76"/>
        <end position="99"/>
    </location>
</feature>
<feature type="transmembrane region" description="Helical" evidence="10">
    <location>
        <begin position="146"/>
        <end position="170"/>
    </location>
</feature>
<evidence type="ECO:0000256" key="7">
    <source>
        <dbReference type="PIRSR" id="PIRSR611612-51"/>
    </source>
</evidence>
<protein>
    <recommendedName>
        <fullName evidence="2">urease</fullName>
        <ecNumber evidence="2">3.5.1.5</ecNumber>
    </recommendedName>
</protein>
<dbReference type="SUPFAM" id="SSF54111">
    <property type="entry name" value="Urease, gamma-subunit"/>
    <property type="match status" value="1"/>
</dbReference>
<dbReference type="InterPro" id="IPR011612">
    <property type="entry name" value="Urease_alpha_N_dom"/>
</dbReference>
<keyword evidence="4 7" id="KW-0479">Metal-binding</keyword>
<feature type="binding site" evidence="7">
    <location>
        <position position="674"/>
    </location>
    <ligand>
        <name>Ni(2+)</name>
        <dbReference type="ChEBI" id="CHEBI:49786"/>
        <label>1</label>
    </ligand>
</feature>
<dbReference type="EMBL" id="PZQS01000002">
    <property type="protein sequence ID" value="PVD35324.1"/>
    <property type="molecule type" value="Genomic_DNA"/>
</dbReference>
<dbReference type="Pfam" id="PF00449">
    <property type="entry name" value="Urease_alpha"/>
    <property type="match status" value="1"/>
</dbReference>
<dbReference type="EC" id="3.5.1.5" evidence="2"/>
<evidence type="ECO:0000256" key="3">
    <source>
        <dbReference type="ARBA" id="ARBA00022596"/>
    </source>
</evidence>
<comment type="pathway">
    <text evidence="1">Nitrogen metabolism; urea degradation; CO(2) and NH(3) from urea (urease route): step 1/1.</text>
</comment>
<dbReference type="InterPro" id="IPR029754">
    <property type="entry name" value="Urease_Ni-bd"/>
</dbReference>
<dbReference type="Pfam" id="PF00547">
    <property type="entry name" value="Urease_gamma"/>
    <property type="match status" value="1"/>
</dbReference>
<dbReference type="NCBIfam" id="TIGR00193">
    <property type="entry name" value="urease_gam"/>
    <property type="match status" value="1"/>
</dbReference>
<dbReference type="PROSITE" id="PS01120">
    <property type="entry name" value="UREASE_1"/>
    <property type="match status" value="1"/>
</dbReference>
<dbReference type="FunFam" id="3.30.280.10:FF:000001">
    <property type="entry name" value="Urease subunit alpha"/>
    <property type="match status" value="1"/>
</dbReference>
<dbReference type="Gene3D" id="3.20.20.140">
    <property type="entry name" value="Metal-dependent hydrolases"/>
    <property type="match status" value="1"/>
</dbReference>
<keyword evidence="10" id="KW-1133">Transmembrane helix</keyword>
<evidence type="ECO:0000256" key="8">
    <source>
        <dbReference type="PIRSR" id="PIRSR611612-52"/>
    </source>
</evidence>
<evidence type="ECO:0000313" key="12">
    <source>
        <dbReference type="EMBL" id="PVD35324.1"/>
    </source>
</evidence>
<evidence type="ECO:0000313" key="13">
    <source>
        <dbReference type="Proteomes" id="UP000245119"/>
    </source>
</evidence>
<feature type="modified residue" description="N6-carboxylysine" evidence="6">
    <location>
        <position position="759"/>
    </location>
</feature>
<dbReference type="UniPathway" id="UPA00258">
    <property type="reaction ID" value="UER00370"/>
</dbReference>
<dbReference type="AlphaFoldDB" id="A0A2T7PPG9"/>
<comment type="caution">
    <text evidence="12">The sequence shown here is derived from an EMBL/GenBank/DDBJ whole genome shotgun (WGS) entry which is preliminary data.</text>
</comment>
<feature type="binding site" description="via carbamate group" evidence="7">
    <location>
        <position position="759"/>
    </location>
    <ligand>
        <name>Ni(2+)</name>
        <dbReference type="ChEBI" id="CHEBI:49786"/>
        <label>2</label>
    </ligand>
</feature>
<comment type="cofactor">
    <cofactor evidence="7">
        <name>Ni cation</name>
        <dbReference type="ChEBI" id="CHEBI:25516"/>
    </cofactor>
    <text evidence="7">Binds 2 nickel ions per subunit.</text>
</comment>
<evidence type="ECO:0000256" key="10">
    <source>
        <dbReference type="SAM" id="Phobius"/>
    </source>
</evidence>
<evidence type="ECO:0000256" key="2">
    <source>
        <dbReference type="ARBA" id="ARBA00012934"/>
    </source>
</evidence>
<dbReference type="GO" id="GO:0016151">
    <property type="term" value="F:nickel cation binding"/>
    <property type="evidence" value="ECO:0007669"/>
    <property type="project" value="InterPro"/>
</dbReference>
<dbReference type="CDD" id="cd00390">
    <property type="entry name" value="Urease_gamma"/>
    <property type="match status" value="1"/>
</dbReference>
<dbReference type="PANTHER" id="PTHR33569:SF1">
    <property type="entry name" value="UREASE"/>
    <property type="match status" value="1"/>
</dbReference>
<dbReference type="InterPro" id="IPR032466">
    <property type="entry name" value="Metal_Hydrolase"/>
</dbReference>
<dbReference type="NCBIfam" id="NF009686">
    <property type="entry name" value="PRK13207.1"/>
    <property type="match status" value="1"/>
</dbReference>
<dbReference type="Gene3D" id="2.10.150.10">
    <property type="entry name" value="Urease, beta subunit"/>
    <property type="match status" value="1"/>
</dbReference>
<feature type="binding site" evidence="9">
    <location>
        <position position="761"/>
    </location>
    <ligand>
        <name>substrate</name>
    </ligand>
</feature>
<gene>
    <name evidence="12" type="ORF">C0Q70_02284</name>
</gene>
<dbReference type="InterPro" id="IPR002026">
    <property type="entry name" value="Urease_gamma/gamma-beta_su"/>
</dbReference>
<dbReference type="PROSITE" id="PS00145">
    <property type="entry name" value="UREASE_2"/>
    <property type="match status" value="1"/>
</dbReference>
<dbReference type="InterPro" id="IPR036463">
    <property type="entry name" value="Urease_gamma_sf"/>
</dbReference>
<feature type="binding site" description="via carbamate group" evidence="7">
    <location>
        <position position="759"/>
    </location>
    <ligand>
        <name>Ni(2+)</name>
        <dbReference type="ChEBI" id="CHEBI:49786"/>
        <label>1</label>
    </ligand>
</feature>
<dbReference type="Gene3D" id="2.30.40.10">
    <property type="entry name" value="Urease, subunit C, domain 1"/>
    <property type="match status" value="1"/>
</dbReference>
<dbReference type="GO" id="GO:0009039">
    <property type="term" value="F:urease activity"/>
    <property type="evidence" value="ECO:0007669"/>
    <property type="project" value="UniProtKB-EC"/>
</dbReference>
<dbReference type="PROSITE" id="PS51368">
    <property type="entry name" value="UREASE_3"/>
    <property type="match status" value="1"/>
</dbReference>
<dbReference type="CDD" id="cd00375">
    <property type="entry name" value="Urease_alpha"/>
    <property type="match status" value="1"/>
</dbReference>
<dbReference type="InterPro" id="IPR050069">
    <property type="entry name" value="Urease_subunit"/>
</dbReference>
<proteinExistence type="inferred from homology"/>
<dbReference type="PANTHER" id="PTHR33569">
    <property type="entry name" value="UREASE"/>
    <property type="match status" value="1"/>
</dbReference>
<keyword evidence="5 9" id="KW-0378">Hydrolase</keyword>
<dbReference type="SUPFAM" id="SSF51338">
    <property type="entry name" value="Composite domain of metallo-dependent hydrolases"/>
    <property type="match status" value="2"/>
</dbReference>
<feature type="binding site" evidence="7">
    <location>
        <position position="788"/>
    </location>
    <ligand>
        <name>Ni(2+)</name>
        <dbReference type="ChEBI" id="CHEBI:49786"/>
        <label>2</label>
    </ligand>
</feature>
<feature type="transmembrane region" description="Helical" evidence="10">
    <location>
        <begin position="177"/>
        <end position="200"/>
    </location>
</feature>
<keyword evidence="10" id="KW-0812">Transmembrane</keyword>
<evidence type="ECO:0000256" key="4">
    <source>
        <dbReference type="ARBA" id="ARBA00022723"/>
    </source>
</evidence>
<dbReference type="SUPFAM" id="SSF51556">
    <property type="entry name" value="Metallo-dependent hydrolases"/>
    <property type="match status" value="1"/>
</dbReference>
<feature type="binding site" evidence="7">
    <location>
        <position position="902"/>
    </location>
    <ligand>
        <name>Ni(2+)</name>
        <dbReference type="ChEBI" id="CHEBI:49786"/>
        <label>1</label>
    </ligand>
</feature>
<dbReference type="OrthoDB" id="1708534at2759"/>
<organism evidence="12 13">
    <name type="scientific">Pomacea canaliculata</name>
    <name type="common">Golden apple snail</name>
    <dbReference type="NCBI Taxonomy" id="400727"/>
    <lineage>
        <taxon>Eukaryota</taxon>
        <taxon>Metazoa</taxon>
        <taxon>Spiralia</taxon>
        <taxon>Lophotrochozoa</taxon>
        <taxon>Mollusca</taxon>
        <taxon>Gastropoda</taxon>
        <taxon>Caenogastropoda</taxon>
        <taxon>Architaenioglossa</taxon>
        <taxon>Ampullarioidea</taxon>
        <taxon>Ampullariidae</taxon>
        <taxon>Pomacea</taxon>
    </lineage>
</organism>
<feature type="transmembrane region" description="Helical" evidence="10">
    <location>
        <begin position="111"/>
        <end position="134"/>
    </location>
</feature>
<keyword evidence="10" id="KW-0472">Membrane</keyword>
<dbReference type="Gene3D" id="3.30.280.10">
    <property type="entry name" value="Urease, gamma-like subunit"/>
    <property type="match status" value="1"/>
</dbReference>
<dbReference type="InterPro" id="IPR017950">
    <property type="entry name" value="Urease_AS"/>
</dbReference>
<feature type="active site" description="Proton donor" evidence="8 9">
    <location>
        <position position="862"/>
    </location>
</feature>
<accession>A0A2T7PPG9</accession>
<dbReference type="NCBIfam" id="TIGR01792">
    <property type="entry name" value="urease_alph"/>
    <property type="match status" value="1"/>
</dbReference>
<dbReference type="InterPro" id="IPR011059">
    <property type="entry name" value="Metal-dep_hydrolase_composite"/>
</dbReference>
<evidence type="ECO:0000256" key="9">
    <source>
        <dbReference type="PROSITE-ProRule" id="PRU00700"/>
    </source>
</evidence>
<dbReference type="Pfam" id="PF00699">
    <property type="entry name" value="Urease_beta"/>
    <property type="match status" value="1"/>
</dbReference>
<feature type="binding site" evidence="7">
    <location>
        <position position="672"/>
    </location>
    <ligand>
        <name>Ni(2+)</name>
        <dbReference type="ChEBI" id="CHEBI:49786"/>
        <label>1</label>
    </ligand>
</feature>
<dbReference type="Pfam" id="PF01979">
    <property type="entry name" value="Amidohydro_1"/>
    <property type="match status" value="1"/>
</dbReference>
<dbReference type="PRINTS" id="PR01752">
    <property type="entry name" value="UREASE"/>
</dbReference>
<evidence type="ECO:0000256" key="5">
    <source>
        <dbReference type="ARBA" id="ARBA00022801"/>
    </source>
</evidence>
<feature type="binding site" evidence="7">
    <location>
        <position position="814"/>
    </location>
    <ligand>
        <name>Ni(2+)</name>
        <dbReference type="ChEBI" id="CHEBI:49786"/>
        <label>2</label>
    </ligand>
</feature>
<evidence type="ECO:0000256" key="6">
    <source>
        <dbReference type="PIRSR" id="PIRSR611612-50"/>
    </source>
</evidence>
<dbReference type="InterPro" id="IPR036461">
    <property type="entry name" value="Urease_betasu_sf"/>
</dbReference>
<evidence type="ECO:0000256" key="1">
    <source>
        <dbReference type="ARBA" id="ARBA00004897"/>
    </source>
</evidence>
<dbReference type="STRING" id="400727.A0A2T7PPG9"/>
<dbReference type="SUPFAM" id="SSF51278">
    <property type="entry name" value="Urease, beta-subunit"/>
    <property type="match status" value="1"/>
</dbReference>
<keyword evidence="3 7" id="KW-0533">Nickel</keyword>
<dbReference type="InterPro" id="IPR002019">
    <property type="entry name" value="Urease_beta-like"/>
</dbReference>
<dbReference type="InterPro" id="IPR006680">
    <property type="entry name" value="Amidohydro-rel"/>
</dbReference>
<feature type="domain" description="Urease" evidence="11">
    <location>
        <begin position="667"/>
        <end position="1117"/>
    </location>
</feature>
<sequence length="1117" mass="119132">MTFNVVYTARWEPPAAVDARQAVDDGVEAESLASGVSHSNSSVVLSVSTSTHFLFGYSTVFTAGYSGYSTVFTAGYSGYIIVFTAGYSGYIAVFTAGYSGYSTVFTAGYSGYIAVFTAGYSGYIAVFTAGYSGYSTVFTAGYSGYIAVFTAGYSGYIAVFTAGYSGYIAVFTAGYSGYITVFTAGYSGYITVFTAGIQWVHDLCNARLTAAKAFAKHVVNSSTQGTWLLSALSVAVASGCPPVAVVFTGSCRGVATTPEVAVVFTGSCRGVATTPEVAVVFPGSCRGVATTPEVAVVFTGSCRGVATTPEQAGSVAQRRLARGVRLNYPESVALIASVLQELVRDGWSVSQLMEKGRTMLGIRQVLPGVPDMVQEVQIEATFADGTKLVTVHKPIARQDGDLDLALYGSFLPVPPLSTFTDRQQITDETAEVVEAALDVLAGEVITQPGNIVLNEGRPTALLNVTNLCDRPVQVGSHYHFTECNRHLRFDRVAAIGMRLVEHSSGNSREVRTWRKQAGESGADWRLQGDVQPGPREEMNRQLYAHMYGPTAGDKVRLGDTSLVLEVERDMAVYGDECKFGGGKVLRESMGQAADRPSRDVLDTVITNALVVDAIVGIVKGDIGIKDGFIVGIGKAGNPETMNGVDKRLVVGACTEVIAGEGLLVTAGALDGHVHFICPQLAGEAIASGVTTMFGGGTGPATGSKATTCTPGPNHIRDMMLSTDSLPLNFGFTGKGNTSCPSGVAEDLREQVMAGAMGLKLHEDWGSTPSAIDTCLRAADEFDIQVMIHTDTLNESACVEDTIDVFKGRTIHTYHTEGAGGGHAPDILRVVGERAVLPSSTNPTRPYTVNTMDEHLDMLMVCHHLDSNLSEDVCFAESRIRAETISAEDVLQDVGAISMMSSDSQAMGRVGEVITRTWQTADKMKIVRGRLPEEKGDNDNIRIKRYLAKYTINPALTHGMAHLIGSLEDDKMADLVLWKPAFFGAKPEMVLKSGQITWSQMGLANASIPTPEPVQQREMFGACGKSPGANSVVFVSKVSLDRGIIQGYGLSKRAVAVSGCRRLTKADMVLNDLCPVITVDPQSYRVHLLTTGEEGEKREHLTCPPSSRLPLAQRYFLF</sequence>
<dbReference type="GO" id="GO:0035550">
    <property type="term" value="C:urease complex"/>
    <property type="evidence" value="ECO:0007669"/>
    <property type="project" value="InterPro"/>
</dbReference>
<dbReference type="InterPro" id="IPR005848">
    <property type="entry name" value="Urease_asu"/>
</dbReference>